<organism evidence="1 2">
    <name type="scientific">Gossypium arboreum</name>
    <name type="common">Tree cotton</name>
    <name type="synonym">Gossypium nanking</name>
    <dbReference type="NCBI Taxonomy" id="29729"/>
    <lineage>
        <taxon>Eukaryota</taxon>
        <taxon>Viridiplantae</taxon>
        <taxon>Streptophyta</taxon>
        <taxon>Embryophyta</taxon>
        <taxon>Tracheophyta</taxon>
        <taxon>Spermatophyta</taxon>
        <taxon>Magnoliopsida</taxon>
        <taxon>eudicotyledons</taxon>
        <taxon>Gunneridae</taxon>
        <taxon>Pentapetalae</taxon>
        <taxon>rosids</taxon>
        <taxon>malvids</taxon>
        <taxon>Malvales</taxon>
        <taxon>Malvaceae</taxon>
        <taxon>Malvoideae</taxon>
        <taxon>Gossypium</taxon>
    </lineage>
</organism>
<reference evidence="1 2" key="1">
    <citation type="submission" date="2023-03" db="EMBL/GenBank/DDBJ databases">
        <title>WGS of Gossypium arboreum.</title>
        <authorList>
            <person name="Yu D."/>
        </authorList>
    </citation>
    <scope>NUCLEOTIDE SEQUENCE [LARGE SCALE GENOMIC DNA]</scope>
    <source>
        <tissue evidence="1">Leaf</tissue>
    </source>
</reference>
<dbReference type="EMBL" id="JARKNE010000011">
    <property type="protein sequence ID" value="KAK5782917.1"/>
    <property type="molecule type" value="Genomic_DNA"/>
</dbReference>
<name>A0ABR0MX86_GOSAR</name>
<evidence type="ECO:0000313" key="1">
    <source>
        <dbReference type="EMBL" id="KAK5782917.1"/>
    </source>
</evidence>
<protein>
    <submittedName>
        <fullName evidence="1">Uncharacterized protein</fullName>
    </submittedName>
</protein>
<dbReference type="Proteomes" id="UP001358586">
    <property type="component" value="Chromosome 11"/>
</dbReference>
<comment type="caution">
    <text evidence="1">The sequence shown here is derived from an EMBL/GenBank/DDBJ whole genome shotgun (WGS) entry which is preliminary data.</text>
</comment>
<evidence type="ECO:0000313" key="2">
    <source>
        <dbReference type="Proteomes" id="UP001358586"/>
    </source>
</evidence>
<gene>
    <name evidence="1" type="ORF">PVK06_037422</name>
</gene>
<proteinExistence type="predicted"/>
<keyword evidence="2" id="KW-1185">Reference proteome</keyword>
<sequence>MVNKGLRTEADFSGLKMSLRKRWKWPILIDSSSRNSIPGICGVELHNERLAFKLLEKGHIVHATTRNLGISDNKIYHYHLNLRSVFARRLTRLPSIPKNDAKIR</sequence>
<accession>A0ABR0MX86</accession>